<sequence length="233" mass="25367">MPAVKKHVSDLASFRYTPVKSTRLSKGGMSPRSALVKPSVKPKTLRASSPPESKSKSNCDLTDYSECDIYYPLTRAEREAFRTEAGKRVPPHHWAVYDLIRAIPAGRVSTYKDVCAALGQGSPRSVGGALRNNPFAPRIPCHRVIASNFFVGGFKGEWAGAAASSVAQEHSEEDDDGAKFKNWHKSFRGGGMGPLQNEKLRMLVREGVGFGKGGKMVINSDAVLWQFDVGADK</sequence>
<keyword evidence="5 14" id="KW-0489">Methyltransferase</keyword>
<evidence type="ECO:0000259" key="13">
    <source>
        <dbReference type="Pfam" id="PF01035"/>
    </source>
</evidence>
<dbReference type="Pfam" id="PF01035">
    <property type="entry name" value="DNA_binding_1"/>
    <property type="match status" value="1"/>
</dbReference>
<accession>A0A9P5JXL1</accession>
<feature type="region of interest" description="Disordered" evidence="12">
    <location>
        <begin position="22"/>
        <end position="59"/>
    </location>
</feature>
<keyword evidence="15" id="KW-1185">Reference proteome</keyword>
<evidence type="ECO:0000256" key="4">
    <source>
        <dbReference type="ARBA" id="ARBA00015377"/>
    </source>
</evidence>
<dbReference type="InterPro" id="IPR001497">
    <property type="entry name" value="MethylDNA_cys_MeTrfase_AS"/>
</dbReference>
<dbReference type="GO" id="GO:0003908">
    <property type="term" value="F:methylated-DNA-[protein]-cysteine S-methyltransferase activity"/>
    <property type="evidence" value="ECO:0007669"/>
    <property type="project" value="UniProtKB-EC"/>
</dbReference>
<organism evidence="14 15">
    <name type="scientific">Russula ochroleuca</name>
    <dbReference type="NCBI Taxonomy" id="152965"/>
    <lineage>
        <taxon>Eukaryota</taxon>
        <taxon>Fungi</taxon>
        <taxon>Dikarya</taxon>
        <taxon>Basidiomycota</taxon>
        <taxon>Agaricomycotina</taxon>
        <taxon>Agaricomycetes</taxon>
        <taxon>Russulales</taxon>
        <taxon>Russulaceae</taxon>
        <taxon>Russula</taxon>
    </lineage>
</organism>
<dbReference type="GO" id="GO:0006281">
    <property type="term" value="P:DNA repair"/>
    <property type="evidence" value="ECO:0007669"/>
    <property type="project" value="UniProtKB-KW"/>
</dbReference>
<dbReference type="InterPro" id="IPR036217">
    <property type="entry name" value="MethylDNA_cys_MeTrfase_DNAb"/>
</dbReference>
<comment type="caution">
    <text evidence="14">The sequence shown here is derived from an EMBL/GenBank/DDBJ whole genome shotgun (WGS) entry which is preliminary data.</text>
</comment>
<keyword evidence="6" id="KW-0808">Transferase</keyword>
<evidence type="ECO:0000256" key="10">
    <source>
        <dbReference type="ARBA" id="ARBA00031621"/>
    </source>
</evidence>
<evidence type="ECO:0000313" key="15">
    <source>
        <dbReference type="Proteomes" id="UP000759537"/>
    </source>
</evidence>
<comment type="catalytic activity">
    <reaction evidence="1">
        <text>a 4-O-methyl-thymidine in DNA + L-cysteinyl-[protein] = a thymidine in DNA + S-methyl-L-cysteinyl-[protein]</text>
        <dbReference type="Rhea" id="RHEA:53428"/>
        <dbReference type="Rhea" id="RHEA-COMP:10131"/>
        <dbReference type="Rhea" id="RHEA-COMP:10132"/>
        <dbReference type="Rhea" id="RHEA-COMP:13555"/>
        <dbReference type="Rhea" id="RHEA-COMP:13556"/>
        <dbReference type="ChEBI" id="CHEBI:29950"/>
        <dbReference type="ChEBI" id="CHEBI:82612"/>
        <dbReference type="ChEBI" id="CHEBI:137386"/>
        <dbReference type="ChEBI" id="CHEBI:137387"/>
        <dbReference type="EC" id="2.1.1.63"/>
    </reaction>
</comment>
<dbReference type="InterPro" id="IPR014048">
    <property type="entry name" value="MethylDNA_cys_MeTrfase_DNA-bd"/>
</dbReference>
<keyword evidence="7" id="KW-0227">DNA damage</keyword>
<evidence type="ECO:0000313" key="14">
    <source>
        <dbReference type="EMBL" id="KAF8467564.1"/>
    </source>
</evidence>
<comment type="catalytic activity">
    <reaction evidence="11">
        <text>a 6-O-methyl-2'-deoxyguanosine in DNA + L-cysteinyl-[protein] = S-methyl-L-cysteinyl-[protein] + a 2'-deoxyguanosine in DNA</text>
        <dbReference type="Rhea" id="RHEA:24000"/>
        <dbReference type="Rhea" id="RHEA-COMP:10131"/>
        <dbReference type="Rhea" id="RHEA-COMP:10132"/>
        <dbReference type="Rhea" id="RHEA-COMP:11367"/>
        <dbReference type="Rhea" id="RHEA-COMP:11368"/>
        <dbReference type="ChEBI" id="CHEBI:29950"/>
        <dbReference type="ChEBI" id="CHEBI:82612"/>
        <dbReference type="ChEBI" id="CHEBI:85445"/>
        <dbReference type="ChEBI" id="CHEBI:85448"/>
        <dbReference type="EC" id="2.1.1.63"/>
    </reaction>
</comment>
<evidence type="ECO:0000256" key="5">
    <source>
        <dbReference type="ARBA" id="ARBA00022603"/>
    </source>
</evidence>
<keyword evidence="8" id="KW-0234">DNA repair</keyword>
<dbReference type="EC" id="2.1.1.63" evidence="3"/>
<dbReference type="AlphaFoldDB" id="A0A9P5JXL1"/>
<dbReference type="NCBIfam" id="TIGR00589">
    <property type="entry name" value="ogt"/>
    <property type="match status" value="1"/>
</dbReference>
<feature type="domain" description="Methylated-DNA-[protein]-cysteine S-methyltransferase DNA binding" evidence="13">
    <location>
        <begin position="93"/>
        <end position="158"/>
    </location>
</feature>
<evidence type="ECO:0000256" key="1">
    <source>
        <dbReference type="ARBA" id="ARBA00001286"/>
    </source>
</evidence>
<protein>
    <recommendedName>
        <fullName evidence="4">Methylated-DNA--protein-cysteine methyltransferase</fullName>
        <ecNumber evidence="3">2.1.1.63</ecNumber>
    </recommendedName>
    <alternativeName>
        <fullName evidence="9">6-O-methylguanine-DNA methyltransferase</fullName>
    </alternativeName>
    <alternativeName>
        <fullName evidence="10">O-6-methylguanine-DNA-alkyltransferase</fullName>
    </alternativeName>
</protein>
<evidence type="ECO:0000256" key="3">
    <source>
        <dbReference type="ARBA" id="ARBA00011918"/>
    </source>
</evidence>
<proteinExistence type="inferred from homology"/>
<gene>
    <name evidence="14" type="ORF">DFH94DRAFT_778133</name>
</gene>
<evidence type="ECO:0000256" key="9">
    <source>
        <dbReference type="ARBA" id="ARBA00030795"/>
    </source>
</evidence>
<dbReference type="InterPro" id="IPR036388">
    <property type="entry name" value="WH-like_DNA-bd_sf"/>
</dbReference>
<evidence type="ECO:0000256" key="7">
    <source>
        <dbReference type="ARBA" id="ARBA00022763"/>
    </source>
</evidence>
<feature type="compositionally biased region" description="Polar residues" evidence="12">
    <location>
        <begin position="46"/>
        <end position="59"/>
    </location>
</feature>
<dbReference type="EMBL" id="WHVB01000035">
    <property type="protein sequence ID" value="KAF8467564.1"/>
    <property type="molecule type" value="Genomic_DNA"/>
</dbReference>
<evidence type="ECO:0000256" key="6">
    <source>
        <dbReference type="ARBA" id="ARBA00022679"/>
    </source>
</evidence>
<dbReference type="CDD" id="cd06445">
    <property type="entry name" value="ATase"/>
    <property type="match status" value="1"/>
</dbReference>
<dbReference type="Proteomes" id="UP000759537">
    <property type="component" value="Unassembled WGS sequence"/>
</dbReference>
<evidence type="ECO:0000256" key="12">
    <source>
        <dbReference type="SAM" id="MobiDB-lite"/>
    </source>
</evidence>
<reference evidence="14" key="1">
    <citation type="submission" date="2019-10" db="EMBL/GenBank/DDBJ databases">
        <authorList>
            <consortium name="DOE Joint Genome Institute"/>
            <person name="Kuo A."/>
            <person name="Miyauchi S."/>
            <person name="Kiss E."/>
            <person name="Drula E."/>
            <person name="Kohler A."/>
            <person name="Sanchez-Garcia M."/>
            <person name="Andreopoulos B."/>
            <person name="Barry K.W."/>
            <person name="Bonito G."/>
            <person name="Buee M."/>
            <person name="Carver A."/>
            <person name="Chen C."/>
            <person name="Cichocki N."/>
            <person name="Clum A."/>
            <person name="Culley D."/>
            <person name="Crous P.W."/>
            <person name="Fauchery L."/>
            <person name="Girlanda M."/>
            <person name="Hayes R."/>
            <person name="Keri Z."/>
            <person name="LaButti K."/>
            <person name="Lipzen A."/>
            <person name="Lombard V."/>
            <person name="Magnuson J."/>
            <person name="Maillard F."/>
            <person name="Morin E."/>
            <person name="Murat C."/>
            <person name="Nolan M."/>
            <person name="Ohm R."/>
            <person name="Pangilinan J."/>
            <person name="Pereira M."/>
            <person name="Perotto S."/>
            <person name="Peter M."/>
            <person name="Riley R."/>
            <person name="Sitrit Y."/>
            <person name="Stielow B."/>
            <person name="Szollosi G."/>
            <person name="Zifcakova L."/>
            <person name="Stursova M."/>
            <person name="Spatafora J.W."/>
            <person name="Tedersoo L."/>
            <person name="Vaario L.-M."/>
            <person name="Yamada A."/>
            <person name="Yan M."/>
            <person name="Wang P."/>
            <person name="Xu J."/>
            <person name="Bruns T."/>
            <person name="Baldrian P."/>
            <person name="Vilgalys R."/>
            <person name="Henrissat B."/>
            <person name="Grigoriev I.V."/>
            <person name="Hibbett D."/>
            <person name="Nagy L.G."/>
            <person name="Martin F.M."/>
        </authorList>
    </citation>
    <scope>NUCLEOTIDE SEQUENCE</scope>
    <source>
        <strain evidence="14">Prilba</strain>
    </source>
</reference>
<dbReference type="PANTHER" id="PTHR10815:SF13">
    <property type="entry name" value="METHYLATED-DNA--PROTEIN-CYSTEINE METHYLTRANSFERASE"/>
    <property type="match status" value="1"/>
</dbReference>
<dbReference type="SUPFAM" id="SSF46767">
    <property type="entry name" value="Methylated DNA-protein cysteine methyltransferase, C-terminal domain"/>
    <property type="match status" value="1"/>
</dbReference>
<dbReference type="PROSITE" id="PS00374">
    <property type="entry name" value="MGMT"/>
    <property type="match status" value="1"/>
</dbReference>
<reference evidence="14" key="2">
    <citation type="journal article" date="2020" name="Nat. Commun.">
        <title>Large-scale genome sequencing of mycorrhizal fungi provides insights into the early evolution of symbiotic traits.</title>
        <authorList>
            <person name="Miyauchi S."/>
            <person name="Kiss E."/>
            <person name="Kuo A."/>
            <person name="Drula E."/>
            <person name="Kohler A."/>
            <person name="Sanchez-Garcia M."/>
            <person name="Morin E."/>
            <person name="Andreopoulos B."/>
            <person name="Barry K.W."/>
            <person name="Bonito G."/>
            <person name="Buee M."/>
            <person name="Carver A."/>
            <person name="Chen C."/>
            <person name="Cichocki N."/>
            <person name="Clum A."/>
            <person name="Culley D."/>
            <person name="Crous P.W."/>
            <person name="Fauchery L."/>
            <person name="Girlanda M."/>
            <person name="Hayes R.D."/>
            <person name="Keri Z."/>
            <person name="LaButti K."/>
            <person name="Lipzen A."/>
            <person name="Lombard V."/>
            <person name="Magnuson J."/>
            <person name="Maillard F."/>
            <person name="Murat C."/>
            <person name="Nolan M."/>
            <person name="Ohm R.A."/>
            <person name="Pangilinan J."/>
            <person name="Pereira M.F."/>
            <person name="Perotto S."/>
            <person name="Peter M."/>
            <person name="Pfister S."/>
            <person name="Riley R."/>
            <person name="Sitrit Y."/>
            <person name="Stielow J.B."/>
            <person name="Szollosi G."/>
            <person name="Zifcakova L."/>
            <person name="Stursova M."/>
            <person name="Spatafora J.W."/>
            <person name="Tedersoo L."/>
            <person name="Vaario L.M."/>
            <person name="Yamada A."/>
            <person name="Yan M."/>
            <person name="Wang P."/>
            <person name="Xu J."/>
            <person name="Bruns T."/>
            <person name="Baldrian P."/>
            <person name="Vilgalys R."/>
            <person name="Dunand C."/>
            <person name="Henrissat B."/>
            <person name="Grigoriev I.V."/>
            <person name="Hibbett D."/>
            <person name="Nagy L.G."/>
            <person name="Martin F.M."/>
        </authorList>
    </citation>
    <scope>NUCLEOTIDE SEQUENCE</scope>
    <source>
        <strain evidence="14">Prilba</strain>
    </source>
</reference>
<name>A0A9P5JXL1_9AGAM</name>
<dbReference type="Gene3D" id="1.10.10.10">
    <property type="entry name" value="Winged helix-like DNA-binding domain superfamily/Winged helix DNA-binding domain"/>
    <property type="match status" value="1"/>
</dbReference>
<evidence type="ECO:0000256" key="11">
    <source>
        <dbReference type="ARBA" id="ARBA00049348"/>
    </source>
</evidence>
<dbReference type="GO" id="GO:0032259">
    <property type="term" value="P:methylation"/>
    <property type="evidence" value="ECO:0007669"/>
    <property type="project" value="UniProtKB-KW"/>
</dbReference>
<evidence type="ECO:0000256" key="8">
    <source>
        <dbReference type="ARBA" id="ARBA00023204"/>
    </source>
</evidence>
<dbReference type="OrthoDB" id="1907495at2759"/>
<dbReference type="PANTHER" id="PTHR10815">
    <property type="entry name" value="METHYLATED-DNA--PROTEIN-CYSTEINE METHYLTRANSFERASE"/>
    <property type="match status" value="1"/>
</dbReference>
<comment type="similarity">
    <text evidence="2">Belongs to the MGMT family.</text>
</comment>
<evidence type="ECO:0000256" key="2">
    <source>
        <dbReference type="ARBA" id="ARBA00008711"/>
    </source>
</evidence>